<feature type="region of interest" description="Disordered" evidence="1">
    <location>
        <begin position="132"/>
        <end position="173"/>
    </location>
</feature>
<sequence length="173" mass="19236">MAHSGGLKPCRSDLEEMSPEEKVIHEQQLKEFLQSTTPVRALKPSRSEASELLQAIGAEEPVEVSKAELERFKALEAENDRLNTEGGTVNDDSYIETEYYDDLNAVDKSAHHETGTGFIKTDGQAKPWHLKEDDDVLEAAFKTHHGSNPATNDWEPSPPVNMAVESKVHRSDP</sequence>
<feature type="compositionally biased region" description="Basic and acidic residues" evidence="1">
    <location>
        <begin position="10"/>
        <end position="21"/>
    </location>
</feature>
<name>A0ABD1ZL01_9MARC</name>
<evidence type="ECO:0000313" key="3">
    <source>
        <dbReference type="Proteomes" id="UP001605036"/>
    </source>
</evidence>
<dbReference type="PANTHER" id="PTHR34686">
    <property type="entry name" value="MATERNAL EFFECT EMBRYO ARREST PROTEIN"/>
    <property type="match status" value="1"/>
</dbReference>
<protein>
    <submittedName>
        <fullName evidence="2">Uncharacterized protein</fullName>
    </submittedName>
</protein>
<accession>A0ABD1ZL01</accession>
<comment type="caution">
    <text evidence="2">The sequence shown here is derived from an EMBL/GenBank/DDBJ whole genome shotgun (WGS) entry which is preliminary data.</text>
</comment>
<evidence type="ECO:0000256" key="1">
    <source>
        <dbReference type="SAM" id="MobiDB-lite"/>
    </source>
</evidence>
<keyword evidence="3" id="KW-1185">Reference proteome</keyword>
<organism evidence="2 3">
    <name type="scientific">Riccia fluitans</name>
    <dbReference type="NCBI Taxonomy" id="41844"/>
    <lineage>
        <taxon>Eukaryota</taxon>
        <taxon>Viridiplantae</taxon>
        <taxon>Streptophyta</taxon>
        <taxon>Embryophyta</taxon>
        <taxon>Marchantiophyta</taxon>
        <taxon>Marchantiopsida</taxon>
        <taxon>Marchantiidae</taxon>
        <taxon>Marchantiales</taxon>
        <taxon>Ricciaceae</taxon>
        <taxon>Riccia</taxon>
    </lineage>
</organism>
<evidence type="ECO:0000313" key="2">
    <source>
        <dbReference type="EMBL" id="KAL2651957.1"/>
    </source>
</evidence>
<proteinExistence type="predicted"/>
<feature type="region of interest" description="Disordered" evidence="1">
    <location>
        <begin position="1"/>
        <end position="21"/>
    </location>
</feature>
<dbReference type="EMBL" id="JBHFFA010000001">
    <property type="protein sequence ID" value="KAL2651957.1"/>
    <property type="molecule type" value="Genomic_DNA"/>
</dbReference>
<reference evidence="2 3" key="1">
    <citation type="submission" date="2024-09" db="EMBL/GenBank/DDBJ databases">
        <title>Chromosome-scale assembly of Riccia fluitans.</title>
        <authorList>
            <person name="Paukszto L."/>
            <person name="Sawicki J."/>
            <person name="Karawczyk K."/>
            <person name="Piernik-Szablinska J."/>
            <person name="Szczecinska M."/>
            <person name="Mazdziarz M."/>
        </authorList>
    </citation>
    <scope>NUCLEOTIDE SEQUENCE [LARGE SCALE GENOMIC DNA]</scope>
    <source>
        <strain evidence="2">Rf_01</strain>
        <tissue evidence="2">Aerial parts of the thallus</tissue>
    </source>
</reference>
<gene>
    <name evidence="2" type="ORF">R1flu_020085</name>
</gene>
<dbReference type="PANTHER" id="PTHR34686:SF1">
    <property type="entry name" value="MATERNAL EFFECT EMBRYO ARREST 59"/>
    <property type="match status" value="1"/>
</dbReference>
<dbReference type="Proteomes" id="UP001605036">
    <property type="component" value="Unassembled WGS sequence"/>
</dbReference>
<dbReference type="AlphaFoldDB" id="A0ABD1ZL01"/>